<name>A0ABN7EP72_9FLAO</name>
<accession>A0ABN7EP72</accession>
<evidence type="ECO:0000313" key="1">
    <source>
        <dbReference type="EMBL" id="CAA9200767.1"/>
    </source>
</evidence>
<evidence type="ECO:0000313" key="2">
    <source>
        <dbReference type="Proteomes" id="UP000474567"/>
    </source>
</evidence>
<comment type="caution">
    <text evidence="1">The sequence shown here is derived from an EMBL/GenBank/DDBJ whole genome shotgun (WGS) entry which is preliminary data.</text>
</comment>
<dbReference type="EMBL" id="CADCST010000105">
    <property type="protein sequence ID" value="CAA9200767.1"/>
    <property type="molecule type" value="Genomic_DNA"/>
</dbReference>
<reference evidence="1 2" key="1">
    <citation type="submission" date="2020-02" db="EMBL/GenBank/DDBJ databases">
        <authorList>
            <person name="Criscuolo A."/>
        </authorList>
    </citation>
    <scope>NUCLEOTIDE SEQUENCE [LARGE SCALE GENOMIC DNA]</scope>
    <source>
        <strain evidence="1">CECT7796</strain>
    </source>
</reference>
<dbReference type="RefSeq" id="WP_173967304.1">
    <property type="nucleotide sequence ID" value="NZ_CADCST010000105.1"/>
</dbReference>
<proteinExistence type="predicted"/>
<dbReference type="Proteomes" id="UP000474567">
    <property type="component" value="Unassembled WGS sequence"/>
</dbReference>
<gene>
    <name evidence="1" type="ORF">FLACOL7796_03432</name>
</gene>
<keyword evidence="2" id="KW-1185">Reference proteome</keyword>
<protein>
    <submittedName>
        <fullName evidence="1">Uncharacterized protein</fullName>
    </submittedName>
</protein>
<sequence>MSFIDEFFIELNNEGELKKYPSLLIMDLPKETDIQKGNLKEPNSVNLLYVFATTVVGNGYLEIKVNTKFDIIFAKKNSNDFEECSVILRYVNMNPRYQIDYLPGGAIGLCLLEFPNGKPELFNKLKYYGEKKDYNKHDTIILTQRIVIEKLLNSSMEKS</sequence>
<organism evidence="1 2">
    <name type="scientific">Flavobacterium collinsii</name>
    <dbReference type="NCBI Taxonomy" id="1114861"/>
    <lineage>
        <taxon>Bacteria</taxon>
        <taxon>Pseudomonadati</taxon>
        <taxon>Bacteroidota</taxon>
        <taxon>Flavobacteriia</taxon>
        <taxon>Flavobacteriales</taxon>
        <taxon>Flavobacteriaceae</taxon>
        <taxon>Flavobacterium</taxon>
    </lineage>
</organism>